<evidence type="ECO:0000259" key="7">
    <source>
        <dbReference type="Pfam" id="PF02687"/>
    </source>
</evidence>
<name>A0ABW5AV50_9FLAO</name>
<evidence type="ECO:0000259" key="8">
    <source>
        <dbReference type="Pfam" id="PF12704"/>
    </source>
</evidence>
<reference evidence="10" key="1">
    <citation type="journal article" date="2019" name="Int. J. Syst. Evol. Microbiol.">
        <title>The Global Catalogue of Microorganisms (GCM) 10K type strain sequencing project: providing services to taxonomists for standard genome sequencing and annotation.</title>
        <authorList>
            <consortium name="The Broad Institute Genomics Platform"/>
            <consortium name="The Broad Institute Genome Sequencing Center for Infectious Disease"/>
            <person name="Wu L."/>
            <person name="Ma J."/>
        </authorList>
    </citation>
    <scope>NUCLEOTIDE SEQUENCE [LARGE SCALE GENOMIC DNA]</scope>
    <source>
        <strain evidence="10">DT92</strain>
    </source>
</reference>
<feature type="transmembrane region" description="Helical" evidence="6">
    <location>
        <begin position="20"/>
        <end position="41"/>
    </location>
</feature>
<feature type="domain" description="ABC3 transporter permease C-terminal" evidence="7">
    <location>
        <begin position="687"/>
        <end position="800"/>
    </location>
</feature>
<proteinExistence type="predicted"/>
<dbReference type="RefSeq" id="WP_378319867.1">
    <property type="nucleotide sequence ID" value="NZ_JBHUHY010000006.1"/>
</dbReference>
<keyword evidence="5 6" id="KW-0472">Membrane</keyword>
<feature type="transmembrane region" description="Helical" evidence="6">
    <location>
        <begin position="391"/>
        <end position="415"/>
    </location>
</feature>
<keyword evidence="4 6" id="KW-1133">Transmembrane helix</keyword>
<dbReference type="PANTHER" id="PTHR30572">
    <property type="entry name" value="MEMBRANE COMPONENT OF TRANSPORTER-RELATED"/>
    <property type="match status" value="1"/>
</dbReference>
<evidence type="ECO:0000313" key="10">
    <source>
        <dbReference type="Proteomes" id="UP001597344"/>
    </source>
</evidence>
<keyword evidence="3 6" id="KW-0812">Transmembrane</keyword>
<feature type="transmembrane region" description="Helical" evidence="6">
    <location>
        <begin position="683"/>
        <end position="708"/>
    </location>
</feature>
<gene>
    <name evidence="9" type="ORF">ACFSJT_08705</name>
</gene>
<feature type="domain" description="MacB-like periplasmic core" evidence="8">
    <location>
        <begin position="444"/>
        <end position="650"/>
    </location>
</feature>
<dbReference type="PANTHER" id="PTHR30572:SF18">
    <property type="entry name" value="ABC-TYPE MACROLIDE FAMILY EXPORT SYSTEM PERMEASE COMPONENT 2"/>
    <property type="match status" value="1"/>
</dbReference>
<evidence type="ECO:0000256" key="5">
    <source>
        <dbReference type="ARBA" id="ARBA00023136"/>
    </source>
</evidence>
<comment type="caution">
    <text evidence="9">The sequence shown here is derived from an EMBL/GenBank/DDBJ whole genome shotgun (WGS) entry which is preliminary data.</text>
</comment>
<dbReference type="Proteomes" id="UP001597344">
    <property type="component" value="Unassembled WGS sequence"/>
</dbReference>
<keyword evidence="10" id="KW-1185">Reference proteome</keyword>
<dbReference type="Pfam" id="PF12704">
    <property type="entry name" value="MacB_PCD"/>
    <property type="match status" value="2"/>
</dbReference>
<feature type="transmembrane region" description="Helical" evidence="6">
    <location>
        <begin position="436"/>
        <end position="456"/>
    </location>
</feature>
<sequence>MFNNHIKIAWRALLKHKALFTINILGLSIGVAAALIIFLFVSDELSYDRFHRNSDQIVRVVLKGKMNGEVIKEAATPGPVGPTLQEEFPEVLKATRLRPQGTPQITYKNNTFRDHKFAYVDSNFFEVFTVPFLKGDSKTALKEPNTIIITQELASKYFGEENPIGQLLDFKEWKQQFKVTGVMQQLPQNSHFHFDVFGSMEGVADAKEARWIVSNYHNYLLLDNSSESKAIENKLPGIVEKYMGPQIKKTLGMTYEEFKDGNEIGLFLQPLTDIHLHSDFADVSNLEPGGDIKTVYIFSAIAIFILIIACINFMNLSTAAASKRAKEVGVKKVMGSSRSELIRQFLIESCIATMIAMFLAVIIVILTLPLFNNLSGKTLDMAYILDPKLLLYFGFLGIFISFLAGSYPAFFLSSFKPIIALKNTFKNTGKTKGIRSGLVVFQFMISVGLIIATLVVDQQMAFIQNKDIGYQKDQILVLRDSWMLGANEEVFKEQLAKDPRVSSITMSGHIPAGPTYTYMTRIYAGQNSEAVRRSVVYNIDEQYIPTLGMELVAGRNFSKDFGSESKNMIINETSARILGFTNDAVGKTVTMAINNEGGTKTYTIIGVVKDFHFNSLHEPIDQLIMLHDKSSGLIIRAKTADMSALIASVRHLWNSFNTSEPFSYGLLDELYNQTYIKEQKMGAILRIFALLTIFVACLGLFGLITFTAEQRFKEIGIRKVLGSSVPQIITMLSSDFLKLVLISFLIAFPLGFYVMNIWLEDFAYRIQIQWWIFALAGLITIGIVFMTISWKSFKAASMNPVNSLRTE</sequence>
<feature type="domain" description="MacB-like periplasmic core" evidence="8">
    <location>
        <begin position="22"/>
        <end position="203"/>
    </location>
</feature>
<organism evidence="9 10">
    <name type="scientific">Aquimarina celericrescens</name>
    <dbReference type="NCBI Taxonomy" id="1964542"/>
    <lineage>
        <taxon>Bacteria</taxon>
        <taxon>Pseudomonadati</taxon>
        <taxon>Bacteroidota</taxon>
        <taxon>Flavobacteriia</taxon>
        <taxon>Flavobacteriales</taxon>
        <taxon>Flavobacteriaceae</taxon>
        <taxon>Aquimarina</taxon>
    </lineage>
</organism>
<evidence type="ECO:0000256" key="1">
    <source>
        <dbReference type="ARBA" id="ARBA00004651"/>
    </source>
</evidence>
<feature type="transmembrane region" description="Helical" evidence="6">
    <location>
        <begin position="345"/>
        <end position="371"/>
    </location>
</feature>
<evidence type="ECO:0000256" key="3">
    <source>
        <dbReference type="ARBA" id="ARBA00022692"/>
    </source>
</evidence>
<accession>A0ABW5AV50</accession>
<feature type="transmembrane region" description="Helical" evidence="6">
    <location>
        <begin position="736"/>
        <end position="758"/>
    </location>
</feature>
<evidence type="ECO:0000256" key="2">
    <source>
        <dbReference type="ARBA" id="ARBA00022475"/>
    </source>
</evidence>
<protein>
    <submittedName>
        <fullName evidence="9">ABC transporter permease</fullName>
    </submittedName>
</protein>
<dbReference type="Pfam" id="PF02687">
    <property type="entry name" value="FtsX"/>
    <property type="match status" value="2"/>
</dbReference>
<evidence type="ECO:0000313" key="9">
    <source>
        <dbReference type="EMBL" id="MFD2186869.1"/>
    </source>
</evidence>
<feature type="domain" description="ABC3 transporter permease C-terminal" evidence="7">
    <location>
        <begin position="300"/>
        <end position="415"/>
    </location>
</feature>
<evidence type="ECO:0000256" key="6">
    <source>
        <dbReference type="SAM" id="Phobius"/>
    </source>
</evidence>
<evidence type="ECO:0000256" key="4">
    <source>
        <dbReference type="ARBA" id="ARBA00022989"/>
    </source>
</evidence>
<dbReference type="InterPro" id="IPR003838">
    <property type="entry name" value="ABC3_permease_C"/>
</dbReference>
<keyword evidence="2" id="KW-1003">Cell membrane</keyword>
<dbReference type="InterPro" id="IPR050250">
    <property type="entry name" value="Macrolide_Exporter_MacB"/>
</dbReference>
<comment type="subcellular location">
    <subcellularLocation>
        <location evidence="1">Cell membrane</location>
        <topology evidence="1">Multi-pass membrane protein</topology>
    </subcellularLocation>
</comment>
<dbReference type="EMBL" id="JBHUHY010000006">
    <property type="protein sequence ID" value="MFD2186869.1"/>
    <property type="molecule type" value="Genomic_DNA"/>
</dbReference>
<feature type="transmembrane region" description="Helical" evidence="6">
    <location>
        <begin position="770"/>
        <end position="790"/>
    </location>
</feature>
<dbReference type="InterPro" id="IPR025857">
    <property type="entry name" value="MacB_PCD"/>
</dbReference>
<feature type="transmembrane region" description="Helical" evidence="6">
    <location>
        <begin position="295"/>
        <end position="316"/>
    </location>
</feature>